<sequence length="31" mass="3285">MGSTAVRAARASLREQFGRTLHIPAGTTRTA</sequence>
<dbReference type="Proteomes" id="UP001162483">
    <property type="component" value="Unassembled WGS sequence"/>
</dbReference>
<protein>
    <submittedName>
        <fullName evidence="1">Uncharacterized protein</fullName>
    </submittedName>
</protein>
<proteinExistence type="predicted"/>
<name>A0ABN9BVM2_9NEOB</name>
<comment type="caution">
    <text evidence="1">The sequence shown here is derived from an EMBL/GenBank/DDBJ whole genome shotgun (WGS) entry which is preliminary data.</text>
</comment>
<reference evidence="1" key="1">
    <citation type="submission" date="2023-05" db="EMBL/GenBank/DDBJ databases">
        <authorList>
            <person name="Stuckert A."/>
        </authorList>
    </citation>
    <scope>NUCLEOTIDE SEQUENCE</scope>
</reference>
<evidence type="ECO:0000313" key="2">
    <source>
        <dbReference type="Proteomes" id="UP001162483"/>
    </source>
</evidence>
<organism evidence="1 2">
    <name type="scientific">Staurois parvus</name>
    <dbReference type="NCBI Taxonomy" id="386267"/>
    <lineage>
        <taxon>Eukaryota</taxon>
        <taxon>Metazoa</taxon>
        <taxon>Chordata</taxon>
        <taxon>Craniata</taxon>
        <taxon>Vertebrata</taxon>
        <taxon>Euteleostomi</taxon>
        <taxon>Amphibia</taxon>
        <taxon>Batrachia</taxon>
        <taxon>Anura</taxon>
        <taxon>Neobatrachia</taxon>
        <taxon>Ranoidea</taxon>
        <taxon>Ranidae</taxon>
        <taxon>Staurois</taxon>
    </lineage>
</organism>
<accession>A0ABN9BVM2</accession>
<gene>
    <name evidence="1" type="ORF">SPARVUS_LOCUS3774091</name>
</gene>
<keyword evidence="2" id="KW-1185">Reference proteome</keyword>
<evidence type="ECO:0000313" key="1">
    <source>
        <dbReference type="EMBL" id="CAI9551653.1"/>
    </source>
</evidence>
<dbReference type="EMBL" id="CATNWA010006217">
    <property type="protein sequence ID" value="CAI9551653.1"/>
    <property type="molecule type" value="Genomic_DNA"/>
</dbReference>